<comment type="similarity">
    <text evidence="2">Belongs to the phytoene/squalene synthase family.</text>
</comment>
<dbReference type="RefSeq" id="WP_406857854.1">
    <property type="nucleotide sequence ID" value="NZ_CP157484.1"/>
</dbReference>
<gene>
    <name evidence="7" type="ORF">ABEG18_09650</name>
</gene>
<dbReference type="PANTHER" id="PTHR31480">
    <property type="entry name" value="BIFUNCTIONAL LYCOPENE CYCLASE/PHYTOENE SYNTHASE"/>
    <property type="match status" value="1"/>
</dbReference>
<comment type="cofactor">
    <cofactor evidence="5">
        <name>ATP</name>
        <dbReference type="ChEBI" id="CHEBI:30616"/>
    </cofactor>
</comment>
<dbReference type="Pfam" id="PF00494">
    <property type="entry name" value="SQS_PSY"/>
    <property type="match status" value="1"/>
</dbReference>
<dbReference type="InterPro" id="IPR019845">
    <property type="entry name" value="Squalene/phytoene_synthase_CS"/>
</dbReference>
<evidence type="ECO:0000256" key="4">
    <source>
        <dbReference type="ARBA" id="ARBA00022746"/>
    </source>
</evidence>
<dbReference type="GO" id="GO:0051996">
    <property type="term" value="F:squalene synthase [NAD(P)H] activity"/>
    <property type="evidence" value="ECO:0007669"/>
    <property type="project" value="InterPro"/>
</dbReference>
<keyword evidence="3 7" id="KW-0808">Transferase</keyword>
<evidence type="ECO:0000313" key="7">
    <source>
        <dbReference type="EMBL" id="XBO41001.1"/>
    </source>
</evidence>
<dbReference type="PROSITE" id="PS01044">
    <property type="entry name" value="SQUALEN_PHYTOEN_SYN_1"/>
    <property type="match status" value="1"/>
</dbReference>
<evidence type="ECO:0000256" key="1">
    <source>
        <dbReference type="ARBA" id="ARBA00004684"/>
    </source>
</evidence>
<organism evidence="7">
    <name type="scientific">Alsobacter sp. KACC 23698</name>
    <dbReference type="NCBI Taxonomy" id="3149229"/>
    <lineage>
        <taxon>Bacteria</taxon>
        <taxon>Pseudomonadati</taxon>
        <taxon>Pseudomonadota</taxon>
        <taxon>Alphaproteobacteria</taxon>
        <taxon>Hyphomicrobiales</taxon>
        <taxon>Alsobacteraceae</taxon>
        <taxon>Alsobacter</taxon>
    </lineage>
</organism>
<dbReference type="PROSITE" id="PS01045">
    <property type="entry name" value="SQUALEN_PHYTOEN_SYN_2"/>
    <property type="match status" value="1"/>
</dbReference>
<sequence length="348" mass="37609">MDAPLSQAGLAASSREVIEAGSKSFAGAARLLAPDIRESASLLYAWCRYCDDEIDGQDLGFPSAARGPRNPAERLEAIRSQTRKALAGADVLAAPFRALQHVARRHDIPSRYPLDLIDGFAMDVEGRRYERLDDTLLYAYRVAGAVGVMMATVMGVRDEPTLDRACDLGIAFQLTNIARDVVEDAGQGRVYLPSDWLDEAGLPPSRIVDPAFRPKVAQVTARLLDEAEGYYASALAGIARLPLRSAVAIATARAVYRAIGRKVRRTGAAAWDVRASTSRGEKLALAAGAAATAAFVKIREPEAGRTGLWTRPRLGPDAPRPRDATPRHRPQAESSAWPDRAASKRERA</sequence>
<dbReference type="SUPFAM" id="SSF48576">
    <property type="entry name" value="Terpenoid synthases"/>
    <property type="match status" value="1"/>
</dbReference>
<dbReference type="SFLD" id="SFLDS00005">
    <property type="entry name" value="Isoprenoid_Synthase_Type_I"/>
    <property type="match status" value="1"/>
</dbReference>
<evidence type="ECO:0000256" key="3">
    <source>
        <dbReference type="ARBA" id="ARBA00022679"/>
    </source>
</evidence>
<dbReference type="InterPro" id="IPR044843">
    <property type="entry name" value="Trans_IPPS_bact-type"/>
</dbReference>
<name>A0AAU7JLD1_9HYPH</name>
<evidence type="ECO:0000256" key="5">
    <source>
        <dbReference type="ARBA" id="ARBA00053028"/>
    </source>
</evidence>
<evidence type="ECO:0000256" key="2">
    <source>
        <dbReference type="ARBA" id="ARBA00006251"/>
    </source>
</evidence>
<evidence type="ECO:0000256" key="6">
    <source>
        <dbReference type="SAM" id="MobiDB-lite"/>
    </source>
</evidence>
<feature type="region of interest" description="Disordered" evidence="6">
    <location>
        <begin position="306"/>
        <end position="348"/>
    </location>
</feature>
<accession>A0AAU7JLD1</accession>
<dbReference type="GO" id="GO:0004311">
    <property type="term" value="F:geranylgeranyl diphosphate synthase activity"/>
    <property type="evidence" value="ECO:0007669"/>
    <property type="project" value="InterPro"/>
</dbReference>
<dbReference type="InterPro" id="IPR008949">
    <property type="entry name" value="Isoprenoid_synthase_dom_sf"/>
</dbReference>
<dbReference type="SFLD" id="SFLDG01212">
    <property type="entry name" value="Phytoene_synthase_like"/>
    <property type="match status" value="1"/>
</dbReference>
<dbReference type="InterPro" id="IPR033904">
    <property type="entry name" value="Trans_IPPS_HH"/>
</dbReference>
<keyword evidence="4" id="KW-0125">Carotenoid biosynthesis</keyword>
<protein>
    <submittedName>
        <fullName evidence="7">Phytoene/squalene synthase family protein</fullName>
        <ecNumber evidence="7">2.5.1.-</ecNumber>
    </submittedName>
</protein>
<dbReference type="FunFam" id="1.10.600.10:FF:000020">
    <property type="entry name" value="Phytoene synthase"/>
    <property type="match status" value="1"/>
</dbReference>
<dbReference type="SFLD" id="SFLDG01018">
    <property type="entry name" value="Squalene/Phytoene_Synthase_Lik"/>
    <property type="match status" value="1"/>
</dbReference>
<dbReference type="EMBL" id="CP157484">
    <property type="protein sequence ID" value="XBO41001.1"/>
    <property type="molecule type" value="Genomic_DNA"/>
</dbReference>
<dbReference type="GO" id="GO:0016117">
    <property type="term" value="P:carotenoid biosynthetic process"/>
    <property type="evidence" value="ECO:0007669"/>
    <property type="project" value="UniProtKB-KW"/>
</dbReference>
<dbReference type="CDD" id="cd00683">
    <property type="entry name" value="Trans_IPPS_HH"/>
    <property type="match status" value="1"/>
</dbReference>
<dbReference type="AlphaFoldDB" id="A0AAU7JLD1"/>
<proteinExistence type="inferred from homology"/>
<dbReference type="EC" id="2.5.1.-" evidence="7"/>
<comment type="pathway">
    <text evidence="1">Carotenoid biosynthesis; phytoene biosynthesis.</text>
</comment>
<dbReference type="Gene3D" id="1.10.600.10">
    <property type="entry name" value="Farnesyl Diphosphate Synthase"/>
    <property type="match status" value="1"/>
</dbReference>
<dbReference type="InterPro" id="IPR002060">
    <property type="entry name" value="Squ/phyt_synthse"/>
</dbReference>
<reference evidence="7" key="1">
    <citation type="submission" date="2024-05" db="EMBL/GenBank/DDBJ databases">
        <authorList>
            <person name="Kim S."/>
            <person name="Heo J."/>
            <person name="Choi H."/>
            <person name="Choi Y."/>
            <person name="Kwon S.-W."/>
            <person name="Kim Y."/>
        </authorList>
    </citation>
    <scope>NUCLEOTIDE SEQUENCE</scope>
    <source>
        <strain evidence="7">KACC 23698</strain>
    </source>
</reference>